<sequence length="403" mass="43267">MVLVAWGLTLLGFGLAMDTPRGILSGLYRIIVEPDFLITDYISVGGLGAAFVNAGLLMLISTGMLRFLDIKITGASISGVWLMSGFGLFGKNILNVWFIILGVWLFSCFQKEKFSKYVYIALFGTSLAPIVTQIIFGLNMPKTFSIPLGMFTGIAVGFILPPLSTHMMRIHQGFNLYNIGFTAGIVGTILVSIFKSNGLQMDTRIIWSTAHQMPLAILLGILFASMVGMGYVYNGMSFRGLQKLYKYSGRAVTDFLVLEGFPLTLINMGVNGIFATVYVILVGGALNGPVIGGIFTIVGFSAFGKHLSNIFPIFIGVALGGLTKMWAVNEPGMLLAALFGTTLAPIAGQFGWGYGVIAGFLHSLVVQNVGYLHAGLNLYNNGFSGGIVAATLIPIIEAFQKEE</sequence>
<dbReference type="InterPro" id="IPR011470">
    <property type="entry name" value="DUF1576"/>
</dbReference>
<feature type="transmembrane region" description="Helical" evidence="1">
    <location>
        <begin position="94"/>
        <end position="110"/>
    </location>
</feature>
<feature type="transmembrane region" description="Helical" evidence="1">
    <location>
        <begin position="378"/>
        <end position="396"/>
    </location>
</feature>
<keyword evidence="1" id="KW-1133">Transmembrane helix</keyword>
<keyword evidence="3" id="KW-1185">Reference proteome</keyword>
<feature type="transmembrane region" description="Helical" evidence="1">
    <location>
        <begin position="175"/>
        <end position="194"/>
    </location>
</feature>
<proteinExistence type="predicted"/>
<evidence type="ECO:0000313" key="2">
    <source>
        <dbReference type="EMBL" id="SHJ81332.1"/>
    </source>
</evidence>
<keyword evidence="1" id="KW-0472">Membrane</keyword>
<dbReference type="STRING" id="1121919.SAMN02745975_02945"/>
<evidence type="ECO:0000313" key="3">
    <source>
        <dbReference type="Proteomes" id="UP000184536"/>
    </source>
</evidence>
<gene>
    <name evidence="2" type="ORF">SAMN02745975_02945</name>
</gene>
<protein>
    <recommendedName>
        <fullName evidence="4">DUF1576 domain-containing protein</fullName>
    </recommendedName>
</protein>
<dbReference type="Proteomes" id="UP000184536">
    <property type="component" value="Unassembled WGS sequence"/>
</dbReference>
<feature type="transmembrane region" description="Helical" evidence="1">
    <location>
        <begin position="255"/>
        <end position="280"/>
    </location>
</feature>
<accession>A0A1M6MCU8</accession>
<dbReference type="RefSeq" id="WP_110942002.1">
    <property type="nucleotide sequence ID" value="NZ_FQZV01000043.1"/>
</dbReference>
<dbReference type="AlphaFoldDB" id="A0A1M6MCU8"/>
<reference evidence="3" key="1">
    <citation type="submission" date="2016-11" db="EMBL/GenBank/DDBJ databases">
        <authorList>
            <person name="Varghese N."/>
            <person name="Submissions S."/>
        </authorList>
    </citation>
    <scope>NUCLEOTIDE SEQUENCE [LARGE SCALE GENOMIC DNA]</scope>
    <source>
        <strain evidence="3">DSM 17957</strain>
    </source>
</reference>
<dbReference type="Pfam" id="PF07613">
    <property type="entry name" value="DUF1576"/>
    <property type="match status" value="2"/>
</dbReference>
<feature type="transmembrane region" description="Helical" evidence="1">
    <location>
        <begin position="214"/>
        <end position="234"/>
    </location>
</feature>
<organism evidence="2 3">
    <name type="scientific">Geosporobacter subterraneus DSM 17957</name>
    <dbReference type="NCBI Taxonomy" id="1121919"/>
    <lineage>
        <taxon>Bacteria</taxon>
        <taxon>Bacillati</taxon>
        <taxon>Bacillota</taxon>
        <taxon>Clostridia</taxon>
        <taxon>Peptostreptococcales</taxon>
        <taxon>Thermotaleaceae</taxon>
        <taxon>Geosporobacter</taxon>
    </lineage>
</organism>
<dbReference type="OrthoDB" id="9776502at2"/>
<feature type="transmembrane region" description="Helical" evidence="1">
    <location>
        <begin position="144"/>
        <end position="163"/>
    </location>
</feature>
<feature type="transmembrane region" description="Helical" evidence="1">
    <location>
        <begin position="333"/>
        <end position="366"/>
    </location>
</feature>
<feature type="transmembrane region" description="Helical" evidence="1">
    <location>
        <begin position="286"/>
        <end position="303"/>
    </location>
</feature>
<keyword evidence="1" id="KW-0812">Transmembrane</keyword>
<feature type="transmembrane region" description="Helical" evidence="1">
    <location>
        <begin position="117"/>
        <end position="138"/>
    </location>
</feature>
<evidence type="ECO:0008006" key="4">
    <source>
        <dbReference type="Google" id="ProtNLM"/>
    </source>
</evidence>
<dbReference type="EMBL" id="FQZV01000043">
    <property type="protein sequence ID" value="SHJ81332.1"/>
    <property type="molecule type" value="Genomic_DNA"/>
</dbReference>
<name>A0A1M6MCU8_9FIRM</name>
<feature type="transmembrane region" description="Helical" evidence="1">
    <location>
        <begin position="310"/>
        <end position="327"/>
    </location>
</feature>
<evidence type="ECO:0000256" key="1">
    <source>
        <dbReference type="SAM" id="Phobius"/>
    </source>
</evidence>
<feature type="transmembrane region" description="Helical" evidence="1">
    <location>
        <begin position="41"/>
        <end position="60"/>
    </location>
</feature>